<organism evidence="1 2">
    <name type="scientific">Ruminococcus flavefaciens</name>
    <dbReference type="NCBI Taxonomy" id="1265"/>
    <lineage>
        <taxon>Bacteria</taxon>
        <taxon>Bacillati</taxon>
        <taxon>Bacillota</taxon>
        <taxon>Clostridia</taxon>
        <taxon>Eubacteriales</taxon>
        <taxon>Oscillospiraceae</taxon>
        <taxon>Ruminococcus</taxon>
    </lineage>
</organism>
<evidence type="ECO:0000313" key="2">
    <source>
        <dbReference type="Proteomes" id="UP000183190"/>
    </source>
</evidence>
<sequence>MRPIIKTVAFISAIAMSISSYSGLINTNTVYAADDTEILSSQLSMPIISIDTLGNSVTTKTAIPMPEFLFTMKTEKQTQITPTFRYVCVVI</sequence>
<gene>
    <name evidence="1" type="ORF">SAMN02910265_02280</name>
</gene>
<dbReference type="Proteomes" id="UP000183190">
    <property type="component" value="Unassembled WGS sequence"/>
</dbReference>
<reference evidence="1 2" key="1">
    <citation type="submission" date="2016-10" db="EMBL/GenBank/DDBJ databases">
        <authorList>
            <person name="de Groot N.N."/>
        </authorList>
    </citation>
    <scope>NUCLEOTIDE SEQUENCE [LARGE SCALE GENOMIC DNA]</scope>
    <source>
        <strain evidence="1 2">YAD2003</strain>
    </source>
</reference>
<protein>
    <submittedName>
        <fullName evidence="1">Uncharacterized protein</fullName>
    </submittedName>
</protein>
<evidence type="ECO:0000313" key="1">
    <source>
        <dbReference type="EMBL" id="SEH71747.1"/>
    </source>
</evidence>
<dbReference type="AlphaFoldDB" id="A0A1H6K8J0"/>
<accession>A0A1H6K8J0</accession>
<name>A0A1H6K8J0_RUMFL</name>
<proteinExistence type="predicted"/>
<dbReference type="RefSeq" id="WP_074717444.1">
    <property type="nucleotide sequence ID" value="NZ_FNWV01000008.1"/>
</dbReference>
<dbReference type="EMBL" id="FNWV01000008">
    <property type="protein sequence ID" value="SEH71747.1"/>
    <property type="molecule type" value="Genomic_DNA"/>
</dbReference>